<name>A0A2P9HD59_9HYPH</name>
<dbReference type="EC" id="2.8.1.7" evidence="6"/>
<dbReference type="PANTHER" id="PTHR43586">
    <property type="entry name" value="CYSTEINE DESULFURASE"/>
    <property type="match status" value="1"/>
</dbReference>
<dbReference type="GO" id="GO:0031071">
    <property type="term" value="F:cysteine desulfurase activity"/>
    <property type="evidence" value="ECO:0007669"/>
    <property type="project" value="UniProtKB-EC"/>
</dbReference>
<dbReference type="EMBL" id="OOFM01000001">
    <property type="protein sequence ID" value="SPL61995.1"/>
    <property type="molecule type" value="Genomic_DNA"/>
</dbReference>
<dbReference type="Pfam" id="PF00266">
    <property type="entry name" value="Aminotran_5"/>
    <property type="match status" value="1"/>
</dbReference>
<accession>A0A2P9HD59</accession>
<organism evidence="6 7">
    <name type="scientific">Ochrobactrum soli</name>
    <dbReference type="NCBI Taxonomy" id="2448455"/>
    <lineage>
        <taxon>Bacteria</taxon>
        <taxon>Pseudomonadati</taxon>
        <taxon>Pseudomonadota</taxon>
        <taxon>Alphaproteobacteria</taxon>
        <taxon>Hyphomicrobiales</taxon>
        <taxon>Brucellaceae</taxon>
        <taxon>Brucella/Ochrobactrum group</taxon>
        <taxon>Ochrobactrum</taxon>
    </lineage>
</organism>
<evidence type="ECO:0000259" key="5">
    <source>
        <dbReference type="Pfam" id="PF00266"/>
    </source>
</evidence>
<evidence type="ECO:0000256" key="1">
    <source>
        <dbReference type="ARBA" id="ARBA00001933"/>
    </source>
</evidence>
<dbReference type="InterPro" id="IPR015421">
    <property type="entry name" value="PyrdxlP-dep_Trfase_major"/>
</dbReference>
<dbReference type="PROSITE" id="PS00595">
    <property type="entry name" value="AA_TRANSFER_CLASS_5"/>
    <property type="match status" value="1"/>
</dbReference>
<sequence length="385" mass="40057">MSVVHFNHSGAGLPSAETVQAVVDHLRVEAERGPMEAGAFASDAIQNTYQAAAQLLGCSPQDVAFGTSHGQLYGNLIASIPLSAGDKIVVSRQEWIGNVLCLQRSADLSGASLSLMASDDTSAVDPVALLENLSSEVRIVALTWIGAGSALINPAAAIGATIREAGSSAFFIIDASQAIGQVPINVAELGCDALIACGRKFLRGPRGTALAYISPRLAAEIVPRSIDNLSSTLSTGNVVVANSARAFEFGEESVALKLGLGKAIEQTLALGVDRIRLDLDHKASVLRRALGEIPGVHLLDLGDSKGAAVTFVIDGFPCAPVKQHLADMGINIGMNGPGYTPYDMSIRGISELLRASVHLSTTDEDIAVIVNAVRSISSSRVRVSK</sequence>
<protein>
    <submittedName>
        <fullName evidence="6">Cysteine desulfurase</fullName>
        <ecNumber evidence="6">2.8.1.7</ecNumber>
    </submittedName>
</protein>
<dbReference type="RefSeq" id="WP_109366154.1">
    <property type="nucleotide sequence ID" value="NZ_OOFM01000001.1"/>
</dbReference>
<comment type="cofactor">
    <cofactor evidence="1 4">
        <name>pyridoxal 5'-phosphate</name>
        <dbReference type="ChEBI" id="CHEBI:597326"/>
    </cofactor>
</comment>
<dbReference type="Gene3D" id="3.40.640.10">
    <property type="entry name" value="Type I PLP-dependent aspartate aminotransferase-like (Major domain)"/>
    <property type="match status" value="1"/>
</dbReference>
<dbReference type="InterPro" id="IPR015424">
    <property type="entry name" value="PyrdxlP-dep_Trfase"/>
</dbReference>
<gene>
    <name evidence="6" type="ORF">OHAE_4787</name>
</gene>
<evidence type="ECO:0000256" key="2">
    <source>
        <dbReference type="ARBA" id="ARBA00022898"/>
    </source>
</evidence>
<dbReference type="Gene3D" id="3.90.1150.10">
    <property type="entry name" value="Aspartate Aminotransferase, domain 1"/>
    <property type="match status" value="1"/>
</dbReference>
<keyword evidence="6" id="KW-0808">Transferase</keyword>
<dbReference type="InterPro" id="IPR020578">
    <property type="entry name" value="Aminotrans_V_PyrdxlP_BS"/>
</dbReference>
<reference evidence="7" key="1">
    <citation type="submission" date="2017-12" db="EMBL/GenBank/DDBJ databases">
        <authorList>
            <person name="Diaz M."/>
        </authorList>
    </citation>
    <scope>NUCLEOTIDE SEQUENCE [LARGE SCALE GENOMIC DNA]</scope>
    <source>
        <strain evidence="7">FI11154</strain>
    </source>
</reference>
<keyword evidence="2" id="KW-0663">Pyridoxal phosphate</keyword>
<dbReference type="AlphaFoldDB" id="A0A2P9HD59"/>
<dbReference type="PANTHER" id="PTHR43586:SF24">
    <property type="entry name" value="BLR4730 PROTEIN"/>
    <property type="match status" value="1"/>
</dbReference>
<evidence type="ECO:0000256" key="3">
    <source>
        <dbReference type="RuleBase" id="RU004075"/>
    </source>
</evidence>
<dbReference type="Proteomes" id="UP000246073">
    <property type="component" value="Unassembled WGS sequence"/>
</dbReference>
<proteinExistence type="inferred from homology"/>
<evidence type="ECO:0000313" key="6">
    <source>
        <dbReference type="EMBL" id="SPL61995.1"/>
    </source>
</evidence>
<evidence type="ECO:0000313" key="7">
    <source>
        <dbReference type="Proteomes" id="UP000246073"/>
    </source>
</evidence>
<dbReference type="SUPFAM" id="SSF53383">
    <property type="entry name" value="PLP-dependent transferases"/>
    <property type="match status" value="1"/>
</dbReference>
<feature type="domain" description="Aminotransferase class V" evidence="5">
    <location>
        <begin position="21"/>
        <end position="367"/>
    </location>
</feature>
<comment type="similarity">
    <text evidence="3">Belongs to the class-V pyridoxal-phosphate-dependent aminotransferase family.</text>
</comment>
<dbReference type="InterPro" id="IPR015422">
    <property type="entry name" value="PyrdxlP-dep_Trfase_small"/>
</dbReference>
<dbReference type="InterPro" id="IPR000192">
    <property type="entry name" value="Aminotrans_V_dom"/>
</dbReference>
<evidence type="ECO:0000256" key="4">
    <source>
        <dbReference type="RuleBase" id="RU004504"/>
    </source>
</evidence>